<accession>A0A6J4SC32</accession>
<feature type="compositionally biased region" description="Basic residues" evidence="1">
    <location>
        <begin position="47"/>
        <end position="59"/>
    </location>
</feature>
<gene>
    <name evidence="2" type="ORF">AVDCRST_MAG12-2050</name>
</gene>
<name>A0A6J4SC32_9ACTN</name>
<feature type="non-terminal residue" evidence="2">
    <location>
        <position position="1"/>
    </location>
</feature>
<evidence type="ECO:0000313" key="2">
    <source>
        <dbReference type="EMBL" id="CAA9490280.1"/>
    </source>
</evidence>
<dbReference type="EMBL" id="CADCVK010000312">
    <property type="protein sequence ID" value="CAA9490280.1"/>
    <property type="molecule type" value="Genomic_DNA"/>
</dbReference>
<feature type="compositionally biased region" description="Basic residues" evidence="1">
    <location>
        <begin position="1"/>
        <end position="12"/>
    </location>
</feature>
<feature type="compositionally biased region" description="Low complexity" evidence="1">
    <location>
        <begin position="17"/>
        <end position="26"/>
    </location>
</feature>
<feature type="non-terminal residue" evidence="2">
    <location>
        <position position="67"/>
    </location>
</feature>
<proteinExistence type="predicted"/>
<sequence length="67" mass="7329">GGARGHLRRGGHRRELGGALPHARALPPRRGRGCRGPRLRLPARPGPARHRVRARHKSSGPRDGRTL</sequence>
<feature type="compositionally biased region" description="Basic residues" evidence="1">
    <location>
        <begin position="27"/>
        <end position="38"/>
    </location>
</feature>
<evidence type="ECO:0000256" key="1">
    <source>
        <dbReference type="SAM" id="MobiDB-lite"/>
    </source>
</evidence>
<feature type="region of interest" description="Disordered" evidence="1">
    <location>
        <begin position="1"/>
        <end position="67"/>
    </location>
</feature>
<dbReference type="AlphaFoldDB" id="A0A6J4SC32"/>
<organism evidence="2">
    <name type="scientific">uncultured Rubrobacteraceae bacterium</name>
    <dbReference type="NCBI Taxonomy" id="349277"/>
    <lineage>
        <taxon>Bacteria</taxon>
        <taxon>Bacillati</taxon>
        <taxon>Actinomycetota</taxon>
        <taxon>Rubrobacteria</taxon>
        <taxon>Rubrobacterales</taxon>
        <taxon>Rubrobacteraceae</taxon>
        <taxon>environmental samples</taxon>
    </lineage>
</organism>
<protein>
    <submittedName>
        <fullName evidence="2">Uncharacterized protein</fullName>
    </submittedName>
</protein>
<reference evidence="2" key="1">
    <citation type="submission" date="2020-02" db="EMBL/GenBank/DDBJ databases">
        <authorList>
            <person name="Meier V. D."/>
        </authorList>
    </citation>
    <scope>NUCLEOTIDE SEQUENCE</scope>
    <source>
        <strain evidence="2">AVDCRST_MAG12</strain>
    </source>
</reference>